<dbReference type="SUPFAM" id="SSF58069">
    <property type="entry name" value="Virus ectodomain"/>
    <property type="match status" value="1"/>
</dbReference>
<reference evidence="5" key="1">
    <citation type="submission" date="2025-08" db="UniProtKB">
        <authorList>
            <consortium name="Ensembl"/>
        </authorList>
    </citation>
    <scope>IDENTIFICATION</scope>
</reference>
<accession>A0A663DTH6</accession>
<keyword evidence="3" id="KW-0472">Membrane</keyword>
<keyword evidence="3" id="KW-1133">Transmembrane helix</keyword>
<keyword evidence="6" id="KW-1185">Reference proteome</keyword>
<feature type="transmembrane region" description="Helical" evidence="3">
    <location>
        <begin position="385"/>
        <end position="407"/>
    </location>
</feature>
<evidence type="ECO:0000256" key="2">
    <source>
        <dbReference type="SAM" id="MobiDB-lite"/>
    </source>
</evidence>
<dbReference type="PANTHER" id="PTHR10424:SF73">
    <property type="entry name" value="ENDOGENOUS RETROVIRUS GROUP FC1 ENV POLYPROTEIN-RELATED"/>
    <property type="match status" value="1"/>
</dbReference>
<evidence type="ECO:0000313" key="5">
    <source>
        <dbReference type="Ensembl" id="ENSACCP00020003024.1"/>
    </source>
</evidence>
<dbReference type="PANTHER" id="PTHR10424">
    <property type="entry name" value="VIRAL ENVELOPE PROTEIN"/>
    <property type="match status" value="1"/>
</dbReference>
<evidence type="ECO:0000313" key="6">
    <source>
        <dbReference type="Proteomes" id="UP000472275"/>
    </source>
</evidence>
<dbReference type="Gene3D" id="1.10.287.210">
    <property type="match status" value="1"/>
</dbReference>
<feature type="signal peptide" evidence="4">
    <location>
        <begin position="1"/>
        <end position="31"/>
    </location>
</feature>
<dbReference type="InParanoid" id="A0A663DTH6"/>
<reference evidence="5" key="2">
    <citation type="submission" date="2025-09" db="UniProtKB">
        <authorList>
            <consortium name="Ensembl"/>
        </authorList>
    </citation>
    <scope>IDENTIFICATION</scope>
</reference>
<evidence type="ECO:0000256" key="4">
    <source>
        <dbReference type="SAM" id="SignalP"/>
    </source>
</evidence>
<keyword evidence="4" id="KW-0732">Signal</keyword>
<dbReference type="GeneTree" id="ENSGT00940000164101"/>
<protein>
    <submittedName>
        <fullName evidence="5">Syncytin-1-like</fullName>
    </submittedName>
</protein>
<name>A0A663DTH6_AQUCH</name>
<dbReference type="Pfam" id="PF00429">
    <property type="entry name" value="TLV_coat"/>
    <property type="match status" value="1"/>
</dbReference>
<feature type="chain" id="PRO_5025441240" evidence="4">
    <location>
        <begin position="32"/>
        <end position="449"/>
    </location>
</feature>
<proteinExistence type="predicted"/>
<evidence type="ECO:0000256" key="3">
    <source>
        <dbReference type="SAM" id="Phobius"/>
    </source>
</evidence>
<feature type="region of interest" description="Disordered" evidence="2">
    <location>
        <begin position="80"/>
        <end position="106"/>
    </location>
</feature>
<dbReference type="InterPro" id="IPR018154">
    <property type="entry name" value="TLV/ENV_coat_polyprotein"/>
</dbReference>
<organism evidence="5 6">
    <name type="scientific">Aquila chrysaetos chrysaetos</name>
    <dbReference type="NCBI Taxonomy" id="223781"/>
    <lineage>
        <taxon>Eukaryota</taxon>
        <taxon>Metazoa</taxon>
        <taxon>Chordata</taxon>
        <taxon>Craniata</taxon>
        <taxon>Vertebrata</taxon>
        <taxon>Euteleostomi</taxon>
        <taxon>Archelosauria</taxon>
        <taxon>Archosauria</taxon>
        <taxon>Dinosauria</taxon>
        <taxon>Saurischia</taxon>
        <taxon>Theropoda</taxon>
        <taxon>Coelurosauria</taxon>
        <taxon>Aves</taxon>
        <taxon>Neognathae</taxon>
        <taxon>Neoaves</taxon>
        <taxon>Telluraves</taxon>
        <taxon>Accipitrimorphae</taxon>
        <taxon>Accipitriformes</taxon>
        <taxon>Accipitridae</taxon>
        <taxon>Accipitrinae</taxon>
        <taxon>Aquila</taxon>
    </lineage>
</organism>
<dbReference type="AlphaFoldDB" id="A0A663DTH6"/>
<dbReference type="Ensembl" id="ENSACCT00020003137.1">
    <property type="protein sequence ID" value="ENSACCP00020003024.1"/>
    <property type="gene ID" value="ENSACCG00020002067.1"/>
</dbReference>
<keyword evidence="3" id="KW-0812">Transmembrane</keyword>
<evidence type="ECO:0000256" key="1">
    <source>
        <dbReference type="ARBA" id="ARBA00023157"/>
    </source>
</evidence>
<sequence>MDFTRKGTFEAQICETLIVMLLSWTLPKGQAWDRNTYLNVTESISKVLNLSDCWVCNPLPRGNMELPFLGIPTTNWTSLTRDGPDRNGSCPYGKGNTQRGPSFDLEVPDPKEVLITGRCLNITDNIWGDMDSCSLAENLGTFDKGKLERLGLNLTISFYYIRKPKRGPGKRGRGQDRRESHLGPRCNIGPGYWWLCGDGRARKSLPQNWKGHCVRGYLTPQTSIFEGALTPQGFLRTPWLRVKQTENPLIIRGTGYHSFVRWLIPSLGVSKLEKAIMNVSATLEIIENATTDAIRGLQLEIQSLSKVVLQNRMGLDMLLAKERGLCVVINQTCCTYINQNQQIETDLEDIWEKTKILHEASQDNTSWGLTDILEKLTSWLPNLAWLKQLFVTIIIIILLSVVLCIVVRCGFWCCKSTGDSYSEWKKNELRWKLESNKYFERMLDRETMY</sequence>
<dbReference type="Proteomes" id="UP000472275">
    <property type="component" value="Chromosome 7"/>
</dbReference>
<keyword evidence="1" id="KW-1015">Disulfide bond</keyword>